<dbReference type="AlphaFoldDB" id="A0A6B3QPW8"/>
<name>A0A6B3QPW8_STRTE</name>
<feature type="transmembrane region" description="Helical" evidence="1">
    <location>
        <begin position="297"/>
        <end position="317"/>
    </location>
</feature>
<dbReference type="RefSeq" id="WP_164459232.1">
    <property type="nucleotide sequence ID" value="NZ_JAAIFS010000004.1"/>
</dbReference>
<gene>
    <name evidence="3" type="ORF">GUR47_20165</name>
</gene>
<evidence type="ECO:0000259" key="2">
    <source>
        <dbReference type="Pfam" id="PF10756"/>
    </source>
</evidence>
<dbReference type="Pfam" id="PF10756">
    <property type="entry name" value="bPH_6"/>
    <property type="match status" value="1"/>
</dbReference>
<feature type="domain" description="Low molecular weight protein antigen 6 PH" evidence="2">
    <location>
        <begin position="66"/>
        <end position="123"/>
    </location>
</feature>
<evidence type="ECO:0000313" key="3">
    <source>
        <dbReference type="EMBL" id="NEV88967.1"/>
    </source>
</evidence>
<feature type="transmembrane region" description="Helical" evidence="1">
    <location>
        <begin position="365"/>
        <end position="383"/>
    </location>
</feature>
<keyword evidence="1" id="KW-0472">Membrane</keyword>
<sequence>MNTGPEVSVRPLRTRPLWVFVALGAAGAVLAAGRLAYTGEFLDWWVGGGLLAALLGVAFLHAVTLEVGADAYGVRYGSLVRRRRSLPWEDIADLRVHIQYGRHGEEYFRVGVLLRDGRTRRLPLPLSVSRDDRPDFDARLDELRALHRRHGAPESDHLAVISRRTAGRGGAVPLILCVLLLAGAGLAAWLVPVTGATKDAWDSAVPCAAAAPPAEREACLTTQPAVITRTEVNSGKGPSRLYFADGRPVDRLTVSREGARGFRSGDRVELTLWRGQVRVVAAEHHVWREHFTDAGSVAVVAAGLALAAGYPGARVLLRRRGRRLPDDEVLPSALPFAGALAVTALWLLPFCYVHPMGPPASPGPLAWAVAGSLVTLGLLVLAWRATRIRTPQLSATAAATGVVPREATGEDVFLAARFLESTDYNPNHFGTHVVFGEGPPAVVPHPGPGRFAAKAVPAHRLTVKGVRRPRGGDGDGVPRGWHVAELDDAGEPVRLTAAPADLARILHALGAAGAATSVRCPAAENTDGSVDVIETATGSDHA</sequence>
<feature type="transmembrane region" description="Helical" evidence="1">
    <location>
        <begin position="171"/>
        <end position="191"/>
    </location>
</feature>
<evidence type="ECO:0000256" key="1">
    <source>
        <dbReference type="SAM" id="Phobius"/>
    </source>
</evidence>
<proteinExistence type="predicted"/>
<feature type="transmembrane region" description="Helical" evidence="1">
    <location>
        <begin position="49"/>
        <end position="74"/>
    </location>
</feature>
<protein>
    <submittedName>
        <fullName evidence="3">PH domain-containing protein</fullName>
    </submittedName>
</protein>
<feature type="transmembrane region" description="Helical" evidence="1">
    <location>
        <begin position="329"/>
        <end position="353"/>
    </location>
</feature>
<keyword evidence="1" id="KW-0812">Transmembrane</keyword>
<accession>A0A6B3QPW8</accession>
<dbReference type="EMBL" id="JAAIFS010000004">
    <property type="protein sequence ID" value="NEV88967.1"/>
    <property type="molecule type" value="Genomic_DNA"/>
</dbReference>
<keyword evidence="1" id="KW-1133">Transmembrane helix</keyword>
<reference evidence="3" key="1">
    <citation type="journal article" date="2020" name="Microorganisms">
        <title>Isolation, Genomic and Metabolomic Characterization of Streptomyces tendae VITAKN with Quorum Sensing Inhibitory Activity from Southern India.</title>
        <authorList>
            <person name="Ishaque N.M."/>
            <person name="Burgsdorf I."/>
            <person name="Limlingan Malit J.J."/>
            <person name="Saha S."/>
            <person name="Teta R."/>
            <person name="Ewe D."/>
            <person name="Kannabiran K."/>
            <person name="Hrouzek P."/>
            <person name="Steindler L."/>
            <person name="Costantino V."/>
            <person name="Saurav K."/>
        </authorList>
    </citation>
    <scope>NUCLEOTIDE SEQUENCE</scope>
    <source>
        <strain evidence="3">VITAKN</strain>
    </source>
</reference>
<dbReference type="InterPro" id="IPR019692">
    <property type="entry name" value="CFP-6_PH"/>
</dbReference>
<comment type="caution">
    <text evidence="3">The sequence shown here is derived from an EMBL/GenBank/DDBJ whole genome shotgun (WGS) entry which is preliminary data.</text>
</comment>
<organism evidence="3">
    <name type="scientific">Streptomyces tendae</name>
    <dbReference type="NCBI Taxonomy" id="1932"/>
    <lineage>
        <taxon>Bacteria</taxon>
        <taxon>Bacillati</taxon>
        <taxon>Actinomycetota</taxon>
        <taxon>Actinomycetes</taxon>
        <taxon>Kitasatosporales</taxon>
        <taxon>Streptomycetaceae</taxon>
        <taxon>Streptomyces</taxon>
    </lineage>
</organism>
<feature type="transmembrane region" description="Helical" evidence="1">
    <location>
        <begin position="17"/>
        <end position="37"/>
    </location>
</feature>